<reference evidence="1 2" key="1">
    <citation type="submission" date="2020-08" db="EMBL/GenBank/DDBJ databases">
        <title>Genomic Encyclopedia of Type Strains, Phase IV (KMG-IV): sequencing the most valuable type-strain genomes for metagenomic binning, comparative biology and taxonomic classification.</title>
        <authorList>
            <person name="Goeker M."/>
        </authorList>
    </citation>
    <scope>NUCLEOTIDE SEQUENCE [LARGE SCALE GENOMIC DNA]</scope>
    <source>
        <strain evidence="1 2">DSM 17075</strain>
    </source>
</reference>
<dbReference type="AlphaFoldDB" id="A0A840DSW2"/>
<evidence type="ECO:0000313" key="2">
    <source>
        <dbReference type="Proteomes" id="UP000559598"/>
    </source>
</evidence>
<keyword evidence="2" id="KW-1185">Reference proteome</keyword>
<comment type="caution">
    <text evidence="1">The sequence shown here is derived from an EMBL/GenBank/DDBJ whole genome shotgun (WGS) entry which is preliminary data.</text>
</comment>
<evidence type="ECO:0000313" key="1">
    <source>
        <dbReference type="EMBL" id="MBB4074685.1"/>
    </source>
</evidence>
<gene>
    <name evidence="1" type="ORF">GGR02_002452</name>
</gene>
<sequence>MLKALKQTLFSTLLVMGTILAATWFELDVNRVLLTMILVYLLSQR</sequence>
<dbReference type="Proteomes" id="UP000559598">
    <property type="component" value="Unassembled WGS sequence"/>
</dbReference>
<accession>A0A840DSW2</accession>
<proteinExistence type="predicted"/>
<name>A0A840DSW2_9BACL</name>
<dbReference type="EMBL" id="JACIDE010000018">
    <property type="protein sequence ID" value="MBB4074685.1"/>
    <property type="molecule type" value="Genomic_DNA"/>
</dbReference>
<protein>
    <submittedName>
        <fullName evidence="1">Uncharacterized protein</fullName>
    </submittedName>
</protein>
<organism evidence="1 2">
    <name type="scientific">Anoxybacteroides voinovskiense</name>
    <dbReference type="NCBI Taxonomy" id="230470"/>
    <lineage>
        <taxon>Bacteria</taxon>
        <taxon>Bacillati</taxon>
        <taxon>Bacillota</taxon>
        <taxon>Bacilli</taxon>
        <taxon>Bacillales</taxon>
        <taxon>Anoxybacillaceae</taxon>
        <taxon>Anoxybacteroides</taxon>
    </lineage>
</organism>